<gene>
    <name evidence="4" type="ORF">KXJ70_18655</name>
</gene>
<evidence type="ECO:0000256" key="2">
    <source>
        <dbReference type="ARBA" id="ARBA00007637"/>
    </source>
</evidence>
<comment type="pathway">
    <text evidence="1">Bacterial outer membrane biogenesis; LPS O-antigen biosynthesis.</text>
</comment>
<dbReference type="PANTHER" id="PTHR43000">
    <property type="entry name" value="DTDP-D-GLUCOSE 4,6-DEHYDRATASE-RELATED"/>
    <property type="match status" value="1"/>
</dbReference>
<dbReference type="EMBL" id="JAHWDQ010000008">
    <property type="protein sequence ID" value="MBW2942826.1"/>
    <property type="molecule type" value="Genomic_DNA"/>
</dbReference>
<reference evidence="4" key="1">
    <citation type="submission" date="2021-07" db="EMBL/GenBank/DDBJ databases">
        <title>Zhongshania sp. CAU 1632 isolated from seawater.</title>
        <authorList>
            <person name="Kim W."/>
        </authorList>
    </citation>
    <scope>NUCLEOTIDE SEQUENCE</scope>
    <source>
        <strain evidence="4">CAU 1632</strain>
    </source>
</reference>
<comment type="similarity">
    <text evidence="2">Belongs to the NAD(P)-dependent epimerase/dehydratase family.</text>
</comment>
<evidence type="ECO:0000259" key="3">
    <source>
        <dbReference type="Pfam" id="PF01370"/>
    </source>
</evidence>
<dbReference type="Pfam" id="PF01370">
    <property type="entry name" value="Epimerase"/>
    <property type="match status" value="1"/>
</dbReference>
<dbReference type="InterPro" id="IPR001509">
    <property type="entry name" value="Epimerase_deHydtase"/>
</dbReference>
<sequence>MPVSPVDLNNTNILITGPTGQVAAPIVDALSKIANVTALARFSKDSDKAALESRGIKVIRADLADKSSLQACPDEFDYVLNLAVVKSGNFAYDLAANGEGVGNLMARCKSAKAFLHFSSTAVYEYAGHSPRKESDPLGDNHRAMFPTYSIAKIAAETVCRFAAKQFSIPTTIARLSVPYGNNGGWPYFHMLMMKENIPIDIHPEGPNTYNLLHAEDYIEKIPYLLAAASADVTTTNFGGSQAVSIEEWCGYITELTGFAPKFNEKASAFGSLSIDTTLMHELIGETRVDWRDGIRAMLENLAPQALK</sequence>
<dbReference type="Proteomes" id="UP001166291">
    <property type="component" value="Unassembled WGS sequence"/>
</dbReference>
<organism evidence="4 5">
    <name type="scientific">Zhongshania aquimaris</name>
    <dbReference type="NCBI Taxonomy" id="2857107"/>
    <lineage>
        <taxon>Bacteria</taxon>
        <taxon>Pseudomonadati</taxon>
        <taxon>Pseudomonadota</taxon>
        <taxon>Gammaproteobacteria</taxon>
        <taxon>Cellvibrionales</taxon>
        <taxon>Spongiibacteraceae</taxon>
        <taxon>Zhongshania</taxon>
    </lineage>
</organism>
<keyword evidence="5" id="KW-1185">Reference proteome</keyword>
<dbReference type="RefSeq" id="WP_219045068.1">
    <property type="nucleotide sequence ID" value="NZ_JAHWDQ010000008.1"/>
</dbReference>
<evidence type="ECO:0000313" key="5">
    <source>
        <dbReference type="Proteomes" id="UP001166291"/>
    </source>
</evidence>
<feature type="domain" description="NAD-dependent epimerase/dehydratase" evidence="3">
    <location>
        <begin position="13"/>
        <end position="230"/>
    </location>
</feature>
<evidence type="ECO:0000313" key="4">
    <source>
        <dbReference type="EMBL" id="MBW2942826.1"/>
    </source>
</evidence>
<proteinExistence type="inferred from homology"/>
<protein>
    <submittedName>
        <fullName evidence="4">NAD(P)-dependent oxidoreductase</fullName>
    </submittedName>
</protein>
<evidence type="ECO:0000256" key="1">
    <source>
        <dbReference type="ARBA" id="ARBA00005125"/>
    </source>
</evidence>
<comment type="caution">
    <text evidence="4">The sequence shown here is derived from an EMBL/GenBank/DDBJ whole genome shotgun (WGS) entry which is preliminary data.</text>
</comment>
<accession>A0ABS6VX29</accession>
<name>A0ABS6VX29_9GAMM</name>